<proteinExistence type="inferred from homology"/>
<dbReference type="Pfam" id="PF01625">
    <property type="entry name" value="PMSR"/>
    <property type="match status" value="1"/>
</dbReference>
<comment type="caution">
    <text evidence="6">The sequence shown here is derived from an EMBL/GenBank/DDBJ whole genome shotgun (WGS) entry which is preliminary data.</text>
</comment>
<dbReference type="STRING" id="1279009.ADICEAN_01964"/>
<dbReference type="Gene3D" id="3.30.1060.10">
    <property type="entry name" value="Peptide methionine sulphoxide reductase MsrA"/>
    <property type="match status" value="1"/>
</dbReference>
<dbReference type="PANTHER" id="PTHR43774:SF1">
    <property type="entry name" value="PEPTIDE METHIONINE SULFOXIDE REDUCTASE MSRA 2"/>
    <property type="match status" value="1"/>
</dbReference>
<feature type="active site" evidence="4">
    <location>
        <position position="10"/>
    </location>
</feature>
<evidence type="ECO:0000256" key="2">
    <source>
        <dbReference type="ARBA" id="ARBA00047806"/>
    </source>
</evidence>
<evidence type="ECO:0000256" key="4">
    <source>
        <dbReference type="HAMAP-Rule" id="MF_01401"/>
    </source>
</evidence>
<dbReference type="Proteomes" id="UP000011910">
    <property type="component" value="Unassembled WGS sequence"/>
</dbReference>
<dbReference type="GO" id="GO:0033744">
    <property type="term" value="F:L-methionine:thioredoxin-disulfide S-oxidoreductase activity"/>
    <property type="evidence" value="ECO:0007669"/>
    <property type="project" value="RHEA"/>
</dbReference>
<dbReference type="NCBIfam" id="TIGR00401">
    <property type="entry name" value="msrA"/>
    <property type="match status" value="1"/>
</dbReference>
<comment type="similarity">
    <text evidence="4">Belongs to the MsrA Met sulfoxide reductase family.</text>
</comment>
<dbReference type="RefSeq" id="WP_009195360.1">
    <property type="nucleotide sequence ID" value="NZ_AODQ01000042.1"/>
</dbReference>
<dbReference type="AlphaFoldDB" id="M7NM64"/>
<comment type="catalytic activity">
    <reaction evidence="3 4">
        <text>[thioredoxin]-disulfide + L-methionine + H2O = L-methionine (S)-S-oxide + [thioredoxin]-dithiol</text>
        <dbReference type="Rhea" id="RHEA:19993"/>
        <dbReference type="Rhea" id="RHEA-COMP:10698"/>
        <dbReference type="Rhea" id="RHEA-COMP:10700"/>
        <dbReference type="ChEBI" id="CHEBI:15377"/>
        <dbReference type="ChEBI" id="CHEBI:29950"/>
        <dbReference type="ChEBI" id="CHEBI:50058"/>
        <dbReference type="ChEBI" id="CHEBI:57844"/>
        <dbReference type="ChEBI" id="CHEBI:58772"/>
        <dbReference type="EC" id="1.8.4.11"/>
    </reaction>
</comment>
<organism evidence="6 7">
    <name type="scientific">Cesiribacter andamanensis AMV16</name>
    <dbReference type="NCBI Taxonomy" id="1279009"/>
    <lineage>
        <taxon>Bacteria</taxon>
        <taxon>Pseudomonadati</taxon>
        <taxon>Bacteroidota</taxon>
        <taxon>Cytophagia</taxon>
        <taxon>Cytophagales</taxon>
        <taxon>Cesiribacteraceae</taxon>
        <taxon>Cesiribacter</taxon>
    </lineage>
</organism>
<dbReference type="EC" id="1.8.4.11" evidence="4"/>
<keyword evidence="7" id="KW-1185">Reference proteome</keyword>
<dbReference type="OrthoDB" id="4174719at2"/>
<dbReference type="PATRIC" id="fig|1279009.4.peg.1992"/>
<dbReference type="PANTHER" id="PTHR43774">
    <property type="entry name" value="PEPTIDE METHIONINE SULFOXIDE REDUCTASE"/>
    <property type="match status" value="1"/>
</dbReference>
<comment type="function">
    <text evidence="4">Has an important function as a repair enzyme for proteins that have been inactivated by oxidation. Catalyzes the reversible oxidation-reduction of methionine sulfoxide in proteins to methionine.</text>
</comment>
<evidence type="ECO:0000313" key="7">
    <source>
        <dbReference type="Proteomes" id="UP000011910"/>
    </source>
</evidence>
<keyword evidence="1 4" id="KW-0560">Oxidoreductase</keyword>
<gene>
    <name evidence="6" type="primary">mrsA_1</name>
    <name evidence="4" type="synonym">msrA</name>
    <name evidence="6" type="ORF">ADICEAN_01964</name>
</gene>
<dbReference type="InterPro" id="IPR002569">
    <property type="entry name" value="Met_Sox_Rdtase_MsrA_dom"/>
</dbReference>
<dbReference type="eggNOG" id="COG0225">
    <property type="taxonomic scope" value="Bacteria"/>
</dbReference>
<evidence type="ECO:0000313" key="6">
    <source>
        <dbReference type="EMBL" id="EMR02870.1"/>
    </source>
</evidence>
<dbReference type="HAMAP" id="MF_01401">
    <property type="entry name" value="MsrA"/>
    <property type="match status" value="1"/>
</dbReference>
<protein>
    <recommendedName>
        <fullName evidence="4">Peptide methionine sulfoxide reductase MsrA</fullName>
        <shortName evidence="4">Protein-methionine-S-oxide reductase</shortName>
        <ecNumber evidence="4">1.8.4.11</ecNumber>
    </recommendedName>
    <alternativeName>
        <fullName evidence="4">Peptide-methionine (S)-S-oxide reductase</fullName>
        <shortName evidence="4">Peptide Met(O) reductase</shortName>
    </alternativeName>
</protein>
<evidence type="ECO:0000259" key="5">
    <source>
        <dbReference type="Pfam" id="PF01625"/>
    </source>
</evidence>
<evidence type="ECO:0000256" key="1">
    <source>
        <dbReference type="ARBA" id="ARBA00023002"/>
    </source>
</evidence>
<dbReference type="EMBL" id="AODQ01000042">
    <property type="protein sequence ID" value="EMR02870.1"/>
    <property type="molecule type" value="Genomic_DNA"/>
</dbReference>
<sequence>MEKATLGGGCFWCVEAVLQRLEGVDEVVSGYAGGHVENPSYQQVCSGSTGHAEVVQVSFRPEVISYTDLLAAFFATHDPTTLNRQGNDVGTQYRSVIYYHTEQQKQEAQQVMDAVNASGAWQSPVVTELSPLPVFYPAERYHQNYFNDNREQPYCLFVVKPKVDKLKKAYSDKLKKGM</sequence>
<dbReference type="SUPFAM" id="SSF55068">
    <property type="entry name" value="Peptide methionine sulfoxide reductase"/>
    <property type="match status" value="1"/>
</dbReference>
<reference evidence="6 7" key="1">
    <citation type="journal article" date="2013" name="Genome Announc.">
        <title>Draft Genome Sequence of Cesiribacter andamanensis Strain AMV16T, Isolated from a Soil Sample from a Mud Volcano in the Andaman Islands, India.</title>
        <authorList>
            <person name="Shivaji S."/>
            <person name="Ara S."/>
            <person name="Begum Z."/>
            <person name="Srinivas T.N."/>
            <person name="Singh A."/>
            <person name="Kumar Pinnaka A."/>
        </authorList>
    </citation>
    <scope>NUCLEOTIDE SEQUENCE [LARGE SCALE GENOMIC DNA]</scope>
    <source>
        <strain evidence="6 7">AMV16</strain>
    </source>
</reference>
<feature type="domain" description="Peptide methionine sulphoxide reductase MsrA" evidence="5">
    <location>
        <begin position="3"/>
        <end position="155"/>
    </location>
</feature>
<evidence type="ECO:0000256" key="3">
    <source>
        <dbReference type="ARBA" id="ARBA00048782"/>
    </source>
</evidence>
<dbReference type="GO" id="GO:0008113">
    <property type="term" value="F:peptide-methionine (S)-S-oxide reductase activity"/>
    <property type="evidence" value="ECO:0007669"/>
    <property type="project" value="UniProtKB-UniRule"/>
</dbReference>
<comment type="catalytic activity">
    <reaction evidence="2 4">
        <text>L-methionyl-[protein] + [thioredoxin]-disulfide + H2O = L-methionyl-(S)-S-oxide-[protein] + [thioredoxin]-dithiol</text>
        <dbReference type="Rhea" id="RHEA:14217"/>
        <dbReference type="Rhea" id="RHEA-COMP:10698"/>
        <dbReference type="Rhea" id="RHEA-COMP:10700"/>
        <dbReference type="Rhea" id="RHEA-COMP:12313"/>
        <dbReference type="Rhea" id="RHEA-COMP:12315"/>
        <dbReference type="ChEBI" id="CHEBI:15377"/>
        <dbReference type="ChEBI" id="CHEBI:16044"/>
        <dbReference type="ChEBI" id="CHEBI:29950"/>
        <dbReference type="ChEBI" id="CHEBI:44120"/>
        <dbReference type="ChEBI" id="CHEBI:50058"/>
        <dbReference type="EC" id="1.8.4.11"/>
    </reaction>
</comment>
<dbReference type="InterPro" id="IPR036509">
    <property type="entry name" value="Met_Sox_Rdtase_MsrA_sf"/>
</dbReference>
<name>M7NM64_9BACT</name>
<accession>M7NM64</accession>